<evidence type="ECO:0000256" key="3">
    <source>
        <dbReference type="ARBA" id="ARBA00022618"/>
    </source>
</evidence>
<evidence type="ECO:0000256" key="6">
    <source>
        <dbReference type="ARBA" id="ARBA00023242"/>
    </source>
</evidence>
<keyword evidence="12" id="KW-1185">Reference proteome</keyword>
<evidence type="ECO:0000256" key="5">
    <source>
        <dbReference type="ARBA" id="ARBA00022829"/>
    </source>
</evidence>
<feature type="compositionally biased region" description="Polar residues" evidence="8">
    <location>
        <begin position="188"/>
        <end position="221"/>
    </location>
</feature>
<evidence type="ECO:0000313" key="12">
    <source>
        <dbReference type="Proteomes" id="UP000490939"/>
    </source>
</evidence>
<dbReference type="Proteomes" id="UP000433883">
    <property type="component" value="Unassembled WGS sequence"/>
</dbReference>
<accession>A0A8H3U7Z0</accession>
<feature type="compositionally biased region" description="Low complexity" evidence="8">
    <location>
        <begin position="78"/>
        <end position="95"/>
    </location>
</feature>
<keyword evidence="4" id="KW-0498">Mitosis</keyword>
<keyword evidence="6" id="KW-0539">Nucleus</keyword>
<evidence type="ECO:0000313" key="10">
    <source>
        <dbReference type="EMBL" id="KAE9977107.1"/>
    </source>
</evidence>
<evidence type="ECO:0000313" key="11">
    <source>
        <dbReference type="Proteomes" id="UP000433883"/>
    </source>
</evidence>
<proteinExistence type="inferred from homology"/>
<dbReference type="GO" id="GO:0005634">
    <property type="term" value="C:nucleus"/>
    <property type="evidence" value="ECO:0007669"/>
    <property type="project" value="UniProtKB-SubCell"/>
</dbReference>
<sequence>MNHNNPNHHYANYQSPNLLPNGLPNPASASPVYANAYSNRHQNYNGMPPQAALNYGQAQYPPSPVYNNAYRPPPAPSPQHQQHQQQHVYSHPVVVIPQQQPRMPHPNASPNYNHPQNHNYQPRQHHQQQPQWQNYQQQAPRPVQYQAPPQYPSHSSPAATPRSVKTHAMVEIPIQRTPQQHVPKMVQKPQSRPSSNPQQRTPSIPHSKPQPQQRTQSTPKPTKSAEPPPDYHQLLLALADEYISAAHGMASRVAFHKRDDDFDEYHRLIATGLGCMESALVNFRLLPRDEALLTLQYANLLFNETENYDVAEEKLSKAIALCDRNKLLDLKYSMHHLLARVLFKTKPRAALKSLDSLIPNVELYEQIQWVYAFRFLRASLSIELASHHDVASAIDNLHKVNELAESRGDCAILVVSHTFEAMIHLQSLTSDNVEQAQRSVAAARTHQLQSSVKDLTQIWALLDCIDLACSLLEYQHDQQSHKVEVMQKLMDDAIGSEAWRMDGQFAVPLESSPSSLTESTCGIFERTKGKDHLMFSWLRSRDLWALCYLLSGIAASKGGIDRKLAHLSEDNFDPSSLDTRLITPESQSLAAAEQRIEWWRNIDWNINLFLTFLHCSRGDWKTSQVYLDATVEASTKLQPEVLDIHRRWTTFLAGVIQQGLGNSEAALKYFQDPSLALPAMTPNRVHEAKTDLSILAAFNALLIIRDPSHPKFSTASLTVAALLPLTQGHPNRSIVAAMHLIKSVVAPSGILIDRKKSVQDALNNGRTAHNSQIVAVTMSVMSSMFFKDIMGDQAKKSVQAAQHLAQRANSDLWRAVAFGAMDTMATKQAKYHDAQQAREYLQASVAKLPEKVRETLVVQQQ</sequence>
<comment type="similarity">
    <text evidence="2">Belongs to the SCC4/mau-2 family.</text>
</comment>
<keyword evidence="7" id="KW-0131">Cell cycle</keyword>
<dbReference type="PANTHER" id="PTHR21394">
    <property type="entry name" value="MAU2 CHROMATID COHESION FACTOR HOMOLOG"/>
    <property type="match status" value="1"/>
</dbReference>
<keyword evidence="3" id="KW-0132">Cell division</keyword>
<dbReference type="GO" id="GO:0051301">
    <property type="term" value="P:cell division"/>
    <property type="evidence" value="ECO:0007669"/>
    <property type="project" value="UniProtKB-KW"/>
</dbReference>
<evidence type="ECO:0000256" key="1">
    <source>
        <dbReference type="ARBA" id="ARBA00004123"/>
    </source>
</evidence>
<evidence type="ECO:0000256" key="4">
    <source>
        <dbReference type="ARBA" id="ARBA00022776"/>
    </source>
</evidence>
<dbReference type="Pfam" id="PF10345">
    <property type="entry name" value="Cohesin_load"/>
    <property type="match status" value="1"/>
</dbReference>
<dbReference type="AlphaFoldDB" id="A0A8H3U7Z0"/>
<dbReference type="GO" id="GO:0007059">
    <property type="term" value="P:chromosome segregation"/>
    <property type="evidence" value="ECO:0007669"/>
    <property type="project" value="UniProtKB-KW"/>
</dbReference>
<evidence type="ECO:0000256" key="7">
    <source>
        <dbReference type="ARBA" id="ARBA00023306"/>
    </source>
</evidence>
<organism evidence="9 11">
    <name type="scientific">Venturia inaequalis</name>
    <name type="common">Apple scab fungus</name>
    <dbReference type="NCBI Taxonomy" id="5025"/>
    <lineage>
        <taxon>Eukaryota</taxon>
        <taxon>Fungi</taxon>
        <taxon>Dikarya</taxon>
        <taxon>Ascomycota</taxon>
        <taxon>Pezizomycotina</taxon>
        <taxon>Dothideomycetes</taxon>
        <taxon>Pleosporomycetidae</taxon>
        <taxon>Venturiales</taxon>
        <taxon>Venturiaceae</taxon>
        <taxon>Venturia</taxon>
    </lineage>
</organism>
<dbReference type="Proteomes" id="UP000490939">
    <property type="component" value="Unassembled WGS sequence"/>
</dbReference>
<evidence type="ECO:0000256" key="8">
    <source>
        <dbReference type="SAM" id="MobiDB-lite"/>
    </source>
</evidence>
<dbReference type="InterPro" id="IPR019440">
    <property type="entry name" value="MAU2"/>
</dbReference>
<name>A0A8H3U7Z0_VENIN</name>
<feature type="region of interest" description="Disordered" evidence="8">
    <location>
        <begin position="1"/>
        <end position="24"/>
    </location>
</feature>
<dbReference type="GO" id="GO:0007064">
    <property type="term" value="P:mitotic sister chromatid cohesion"/>
    <property type="evidence" value="ECO:0007669"/>
    <property type="project" value="InterPro"/>
</dbReference>
<protein>
    <recommendedName>
        <fullName evidence="13">75k gamma secalin</fullName>
    </recommendedName>
</protein>
<feature type="compositionally biased region" description="Low complexity" evidence="8">
    <location>
        <begin position="113"/>
        <end position="142"/>
    </location>
</feature>
<comment type="subcellular location">
    <subcellularLocation>
        <location evidence="1">Nucleus</location>
    </subcellularLocation>
</comment>
<evidence type="ECO:0000256" key="2">
    <source>
        <dbReference type="ARBA" id="ARBA00008585"/>
    </source>
</evidence>
<reference evidence="9 11" key="1">
    <citation type="submission" date="2019-11" db="EMBL/GenBank/DDBJ databases">
        <title>Venturia inaequalis Genome Resource.</title>
        <authorList>
            <person name="Lichtner F.J."/>
        </authorList>
    </citation>
    <scope>NUCLEOTIDE SEQUENCE [LARGE SCALE GENOMIC DNA]</scope>
    <source>
        <strain evidence="9">Bline_iso_100314</strain>
        <strain evidence="10 12">DMI_063113</strain>
    </source>
</reference>
<dbReference type="EMBL" id="WNWR01000480">
    <property type="protein sequence ID" value="KAE9977107.1"/>
    <property type="molecule type" value="Genomic_DNA"/>
</dbReference>
<evidence type="ECO:0008006" key="13">
    <source>
        <dbReference type="Google" id="ProtNLM"/>
    </source>
</evidence>
<comment type="caution">
    <text evidence="9">The sequence shown here is derived from an EMBL/GenBank/DDBJ whole genome shotgun (WGS) entry which is preliminary data.</text>
</comment>
<dbReference type="EMBL" id="WNWQ01000647">
    <property type="protein sequence ID" value="KAE9965000.1"/>
    <property type="molecule type" value="Genomic_DNA"/>
</dbReference>
<evidence type="ECO:0000313" key="9">
    <source>
        <dbReference type="EMBL" id="KAE9965000.1"/>
    </source>
</evidence>
<gene>
    <name evidence="9" type="ORF">BLS_007926</name>
    <name evidence="10" type="ORF">EG327_007858</name>
</gene>
<feature type="region of interest" description="Disordered" evidence="8">
    <location>
        <begin position="44"/>
        <end position="229"/>
    </location>
</feature>
<keyword evidence="5" id="KW-0159">Chromosome partition</keyword>